<dbReference type="Proteomes" id="UP000476055">
    <property type="component" value="Unassembled WGS sequence"/>
</dbReference>
<dbReference type="AlphaFoldDB" id="A0A6L5YJI3"/>
<name>A0A6L5YJI3_9FIRM</name>
<dbReference type="InterPro" id="IPR011322">
    <property type="entry name" value="N-reg_PII-like_a/b"/>
</dbReference>
<dbReference type="Pfam" id="PF00543">
    <property type="entry name" value="P-II"/>
    <property type="match status" value="1"/>
</dbReference>
<dbReference type="InterPro" id="IPR002187">
    <property type="entry name" value="N-reg_PII"/>
</dbReference>
<dbReference type="SMART" id="SM00938">
    <property type="entry name" value="P-II"/>
    <property type="match status" value="1"/>
</dbReference>
<protein>
    <submittedName>
        <fullName evidence="1">P-II family nitrogen regulator</fullName>
    </submittedName>
</protein>
<dbReference type="PROSITE" id="PS51343">
    <property type="entry name" value="PII_GLNB_DOM"/>
    <property type="match status" value="1"/>
</dbReference>
<accession>A0A6L5YJI3</accession>
<dbReference type="EMBL" id="VUMU01000012">
    <property type="protein sequence ID" value="MST58546.1"/>
    <property type="molecule type" value="Genomic_DNA"/>
</dbReference>
<comment type="caution">
    <text evidence="1">The sequence shown here is derived from an EMBL/GenBank/DDBJ whole genome shotgun (WGS) entry which is preliminary data.</text>
</comment>
<proteinExistence type="predicted"/>
<reference evidence="1 2" key="1">
    <citation type="submission" date="2019-08" db="EMBL/GenBank/DDBJ databases">
        <title>In-depth cultivation of the pig gut microbiome towards novel bacterial diversity and tailored functional studies.</title>
        <authorList>
            <person name="Wylensek D."/>
            <person name="Hitch T.C.A."/>
            <person name="Clavel T."/>
        </authorList>
    </citation>
    <scope>NUCLEOTIDE SEQUENCE [LARGE SCALE GENOMIC DNA]</scope>
    <source>
        <strain evidence="1 2">WCA3-601-WT-6H</strain>
    </source>
</reference>
<keyword evidence="2" id="KW-1185">Reference proteome</keyword>
<evidence type="ECO:0000313" key="1">
    <source>
        <dbReference type="EMBL" id="MST58546.1"/>
    </source>
</evidence>
<sequence>MSELYMMVTITNRQLTRKFVECYKESGAQVGSVTVGMGTAANEILDYFGLDGMEKSVLFHLVTDAAWRQIKAALRKKMQIDLPGMGIAFIIPVSSVGGKKALNYLTCGQKFVKGEESTLKETKNELLVVIANHGYTELVMDAAREVHAAGGTVIHAKGTGTENAQQFLGVTLVPEKEMLFIVVKSEQKNSIMRAIMEKAGLESKAQSIVFSLPVTDTAGMRLMEEMGET</sequence>
<dbReference type="Gene3D" id="3.30.70.120">
    <property type="match status" value="1"/>
</dbReference>
<dbReference type="GO" id="GO:0030234">
    <property type="term" value="F:enzyme regulator activity"/>
    <property type="evidence" value="ECO:0007669"/>
    <property type="project" value="InterPro"/>
</dbReference>
<organism evidence="1 2">
    <name type="scientific">Waltera intestinalis</name>
    <dbReference type="NCBI Taxonomy" id="2606635"/>
    <lineage>
        <taxon>Bacteria</taxon>
        <taxon>Bacillati</taxon>
        <taxon>Bacillota</taxon>
        <taxon>Clostridia</taxon>
        <taxon>Lachnospirales</taxon>
        <taxon>Lachnospiraceae</taxon>
        <taxon>Waltera</taxon>
    </lineage>
</organism>
<dbReference type="GO" id="GO:0006808">
    <property type="term" value="P:regulation of nitrogen utilization"/>
    <property type="evidence" value="ECO:0007669"/>
    <property type="project" value="InterPro"/>
</dbReference>
<evidence type="ECO:0000313" key="2">
    <source>
        <dbReference type="Proteomes" id="UP000476055"/>
    </source>
</evidence>
<gene>
    <name evidence="1" type="ORF">FYJ59_09915</name>
</gene>
<dbReference type="SUPFAM" id="SSF54913">
    <property type="entry name" value="GlnB-like"/>
    <property type="match status" value="2"/>
</dbReference>
<dbReference type="RefSeq" id="WP_118551150.1">
    <property type="nucleotide sequence ID" value="NZ_VUMU01000012.1"/>
</dbReference>
<dbReference type="InterPro" id="IPR015867">
    <property type="entry name" value="N-reg_PII/ATP_PRibTrfase_C"/>
</dbReference>